<evidence type="ECO:0000313" key="1">
    <source>
        <dbReference type="EMBL" id="WBP92002.1"/>
    </source>
</evidence>
<dbReference type="Proteomes" id="UP001212821">
    <property type="component" value="Plasmid punmamed2"/>
</dbReference>
<accession>A0ABY7QHI5</accession>
<organism evidence="1 2">
    <name type="scientific">Kitasatospora cathayae</name>
    <dbReference type="NCBI Taxonomy" id="3004092"/>
    <lineage>
        <taxon>Bacteria</taxon>
        <taxon>Bacillati</taxon>
        <taxon>Actinomycetota</taxon>
        <taxon>Actinomycetes</taxon>
        <taxon>Kitasatosporales</taxon>
        <taxon>Streptomycetaceae</taxon>
        <taxon>Kitasatospora</taxon>
    </lineage>
</organism>
<protein>
    <submittedName>
        <fullName evidence="1">Uncharacterized protein</fullName>
    </submittedName>
</protein>
<proteinExistence type="predicted"/>
<keyword evidence="1" id="KW-0614">Plasmid</keyword>
<keyword evidence="2" id="KW-1185">Reference proteome</keyword>
<dbReference type="EMBL" id="CP115451">
    <property type="protein sequence ID" value="WBP92002.1"/>
    <property type="molecule type" value="Genomic_DNA"/>
</dbReference>
<reference evidence="1 2" key="1">
    <citation type="submission" date="2022-12" db="EMBL/GenBank/DDBJ databases">
        <title>HUAS 3-15.</title>
        <authorList>
            <person name="Mo P."/>
        </authorList>
    </citation>
    <scope>NUCLEOTIDE SEQUENCE [LARGE SCALE GENOMIC DNA]</scope>
    <source>
        <strain evidence="1 2">HUAS 3-15</strain>
        <plasmid evidence="1 2">punmamed2</plasmid>
    </source>
</reference>
<name>A0ABY7QHI5_9ACTN</name>
<sequence>MHVRMVLNHHRPVELGPELVQSTGQSFQVMWLFVAALIIAAA</sequence>
<gene>
    <name evidence="1" type="ORF">O1G21_40155</name>
</gene>
<evidence type="ECO:0000313" key="2">
    <source>
        <dbReference type="Proteomes" id="UP001212821"/>
    </source>
</evidence>
<dbReference type="RefSeq" id="WP_270151649.1">
    <property type="nucleotide sequence ID" value="NZ_CP115451.1"/>
</dbReference>
<geneLocation type="plasmid" evidence="1 2">
    <name>punmamed2</name>
</geneLocation>